<protein>
    <submittedName>
        <fullName evidence="4">Hydroxyisourate hydrolase</fullName>
    </submittedName>
</protein>
<organism evidence="4 5">
    <name type="scientific">Streptomyces yaizuensis</name>
    <dbReference type="NCBI Taxonomy" id="2989713"/>
    <lineage>
        <taxon>Bacteria</taxon>
        <taxon>Bacillati</taxon>
        <taxon>Actinomycetota</taxon>
        <taxon>Actinomycetes</taxon>
        <taxon>Kitasatosporales</taxon>
        <taxon>Streptomycetaceae</taxon>
        <taxon>Streptomyces</taxon>
    </lineage>
</organism>
<feature type="coiled-coil region" evidence="1">
    <location>
        <begin position="64"/>
        <end position="105"/>
    </location>
</feature>
<name>A0ABQ5NWC6_9ACTN</name>
<gene>
    <name evidence="4" type="ORF">SYYSPA8_10280</name>
</gene>
<keyword evidence="1" id="KW-0175">Coiled coil</keyword>
<reference evidence="4 5" key="1">
    <citation type="submission" date="2022-10" db="EMBL/GenBank/DDBJ databases">
        <title>Draft genome sequence of Streptomyces sp. YSPA8.</title>
        <authorList>
            <person name="Moriuchi R."/>
            <person name="Dohra H."/>
            <person name="Yamamura H."/>
            <person name="Kodani S."/>
        </authorList>
    </citation>
    <scope>NUCLEOTIDE SEQUENCE [LARGE SCALE GENOMIC DNA]</scope>
    <source>
        <strain evidence="4 5">YSPA8</strain>
    </source>
</reference>
<accession>A0ABQ5NWC6</accession>
<keyword evidence="3" id="KW-0732">Signal</keyword>
<feature type="compositionally biased region" description="Low complexity" evidence="2">
    <location>
        <begin position="609"/>
        <end position="619"/>
    </location>
</feature>
<dbReference type="RefSeq" id="WP_323446737.1">
    <property type="nucleotide sequence ID" value="NZ_BSBI01000003.1"/>
</dbReference>
<dbReference type="Proteomes" id="UP001291653">
    <property type="component" value="Unassembled WGS sequence"/>
</dbReference>
<feature type="compositionally biased region" description="Basic and acidic residues" evidence="2">
    <location>
        <begin position="623"/>
        <end position="634"/>
    </location>
</feature>
<feature type="signal peptide" evidence="3">
    <location>
        <begin position="1"/>
        <end position="33"/>
    </location>
</feature>
<feature type="chain" id="PRO_5046024182" evidence="3">
    <location>
        <begin position="34"/>
        <end position="893"/>
    </location>
</feature>
<dbReference type="GO" id="GO:0016787">
    <property type="term" value="F:hydrolase activity"/>
    <property type="evidence" value="ECO:0007669"/>
    <property type="project" value="UniProtKB-KW"/>
</dbReference>
<keyword evidence="5" id="KW-1185">Reference proteome</keyword>
<evidence type="ECO:0000313" key="4">
    <source>
        <dbReference type="EMBL" id="GLF94675.1"/>
    </source>
</evidence>
<evidence type="ECO:0000313" key="5">
    <source>
        <dbReference type="Proteomes" id="UP001291653"/>
    </source>
</evidence>
<feature type="region of interest" description="Disordered" evidence="2">
    <location>
        <begin position="609"/>
        <end position="652"/>
    </location>
</feature>
<evidence type="ECO:0000256" key="2">
    <source>
        <dbReference type="SAM" id="MobiDB-lite"/>
    </source>
</evidence>
<sequence length="893" mass="93250">MRMRLPNRPGPGLTSIACATALLAGVLTTPSLAAPAATEGTPAPQPPAAEPAMKTFDPALKAAAEEAVEAEAAARKELDGLKAAAAKAEEEARTARARAVTAAAEAAVKRKAAEATGGVAGAAARAEAAAAEARAASLDKAADSAAAKAASARKALADGQTAVAVATAKTMKARAEAEAATSCPSAVPAYVLTARKSANGAPAGSTITRHVDWDPQNTEYGHIFDTEESGELGTGVVAFSGGGTRLLTVDGAEGGTVLRSYRDRTAQGGGLLTPEYGFPGETHAVWNGARNMWADAQGRIVRIDASGTLNVLVVERQKGSTTQAKLTRAAQLPATDAELTELNRSTRVWAAGDTVYGLLDGTIRSWAYAVKDGSVTLTPAGSTVRTDLTDVADMWSPAPGVVHVAAESGIVRKYAHSPLRVVDGDIASDISDAFAGTAACLSPADENEAPYFGTKPEVTEDPVVEPTAPEPEPDPTGPARVSGRFTLGDGSPAAGLDVDITAVVPTGTEGENLQDPRLGTVTTGADGTWSLTLPEKLPVDVQTAADANSGALNVTATTVGRTPSGVAMVGVDHLTAAPPEPQTGKASRFAMLASEPDGHSTELVPLLDENAPENNLPEPTTEEQARSDAARSENETVQENSPAPRWQNDRGPSEIGFNPFLVKGRDVSSEKVARYGGACHWTYTNGKKHHAYTTVGEAHAGWDSKATFEYERKVSNKIDSAISTNGKWKLSGGITVGTSSSALSGYTAKGPHFAKEWRIPIQYQERTHYYICAPGGTRSKYKELRAVKYSVPSGWKTGTYGKDVRHFDGAKAYDNSKKAYRAVVEKGSYFGLSRGKSMEWKKAASVAGISLGSTLTYDTNHTQKITAGNKKGVHRIWGRSDKVTGKPGVFYSR</sequence>
<evidence type="ECO:0000256" key="1">
    <source>
        <dbReference type="SAM" id="Coils"/>
    </source>
</evidence>
<feature type="region of interest" description="Disordered" evidence="2">
    <location>
        <begin position="445"/>
        <end position="479"/>
    </location>
</feature>
<proteinExistence type="predicted"/>
<keyword evidence="4" id="KW-0378">Hydrolase</keyword>
<dbReference type="EMBL" id="BSBI01000003">
    <property type="protein sequence ID" value="GLF94675.1"/>
    <property type="molecule type" value="Genomic_DNA"/>
</dbReference>
<evidence type="ECO:0000256" key="3">
    <source>
        <dbReference type="SAM" id="SignalP"/>
    </source>
</evidence>
<comment type="caution">
    <text evidence="4">The sequence shown here is derived from an EMBL/GenBank/DDBJ whole genome shotgun (WGS) entry which is preliminary data.</text>
</comment>